<name>A0A1I7H679_9PROT</name>
<dbReference type="InterPro" id="IPR019072">
    <property type="entry name" value="Restrct_endonuc_II_XamI"/>
</dbReference>
<sequence length="323" mass="36314">MPVNLDKPHLWKADIARSVDMYNGWFMDFAPAAFRETRLQTTKDVETTLKSTENLTNIRPEILRKWPGVLPTLRMSTCPPLAVDRLIGLAGVSSSMVKRMEKEKQLPVRMAAANIDRELVKIAAVIKRLADPDIFVWIKRSDPATEAEIHRAATIVADRLCGSVANPIIRNAQEQRQLAYIGQWLEARGYTKLPDRSNVTFDTMPPGTYSFRMNVSVAKGAGGDESINIPVDAVVMRKTAAKGDYPLLIEAKSAGDFTNTNKRRKEEAQKVNQLRATYGHIRPIEFILFLCGYFDSGYLGYEAAEGIDWVWEHRIDDLQGFGL</sequence>
<dbReference type="GO" id="GO:0003677">
    <property type="term" value="F:DNA binding"/>
    <property type="evidence" value="ECO:0007669"/>
    <property type="project" value="InterPro"/>
</dbReference>
<dbReference type="Pfam" id="PF09572">
    <property type="entry name" value="RE_XamI"/>
    <property type="match status" value="1"/>
</dbReference>
<keyword evidence="1" id="KW-0540">Nuclease</keyword>
<protein>
    <submittedName>
        <fullName evidence="1">XamI restriction endonuclease</fullName>
    </submittedName>
</protein>
<dbReference type="OrthoDB" id="7807916at2"/>
<dbReference type="RefSeq" id="WP_074927987.1">
    <property type="nucleotide sequence ID" value="NZ_FPBL01000004.1"/>
</dbReference>
<accession>A0A1I7H679</accession>
<keyword evidence="1" id="KW-0255">Endonuclease</keyword>
<dbReference type="AlphaFoldDB" id="A0A1I7H679"/>
<organism evidence="1 2">
    <name type="scientific">Nitrosomonas eutropha</name>
    <dbReference type="NCBI Taxonomy" id="916"/>
    <lineage>
        <taxon>Bacteria</taxon>
        <taxon>Pseudomonadati</taxon>
        <taxon>Pseudomonadota</taxon>
        <taxon>Betaproteobacteria</taxon>
        <taxon>Nitrosomonadales</taxon>
        <taxon>Nitrosomonadaceae</taxon>
        <taxon>Nitrosomonas</taxon>
    </lineage>
</organism>
<evidence type="ECO:0000313" key="1">
    <source>
        <dbReference type="EMBL" id="SFU56169.1"/>
    </source>
</evidence>
<keyword evidence="1" id="KW-0378">Hydrolase</keyword>
<reference evidence="1 2" key="1">
    <citation type="submission" date="2016-10" db="EMBL/GenBank/DDBJ databases">
        <authorList>
            <person name="de Groot N.N."/>
        </authorList>
    </citation>
    <scope>NUCLEOTIDE SEQUENCE [LARGE SCALE GENOMIC DNA]</scope>
    <source>
        <strain evidence="1 2">Nm24</strain>
    </source>
</reference>
<proteinExistence type="predicted"/>
<gene>
    <name evidence="1" type="ORF">SAMN05216339_10490</name>
</gene>
<dbReference type="EMBL" id="FPBL01000004">
    <property type="protein sequence ID" value="SFU56169.1"/>
    <property type="molecule type" value="Genomic_DNA"/>
</dbReference>
<dbReference type="GO" id="GO:0009307">
    <property type="term" value="P:DNA restriction-modification system"/>
    <property type="evidence" value="ECO:0007669"/>
    <property type="project" value="InterPro"/>
</dbReference>
<dbReference type="GO" id="GO:0009036">
    <property type="term" value="F:type II site-specific deoxyribonuclease activity"/>
    <property type="evidence" value="ECO:0007669"/>
    <property type="project" value="InterPro"/>
</dbReference>
<evidence type="ECO:0000313" key="2">
    <source>
        <dbReference type="Proteomes" id="UP000183926"/>
    </source>
</evidence>
<dbReference type="Proteomes" id="UP000183926">
    <property type="component" value="Unassembled WGS sequence"/>
</dbReference>